<evidence type="ECO:0000313" key="9">
    <source>
        <dbReference type="EMBL" id="MDL4843240.1"/>
    </source>
</evidence>
<evidence type="ECO:0000313" key="10">
    <source>
        <dbReference type="Proteomes" id="UP001235343"/>
    </source>
</evidence>
<evidence type="ECO:0000256" key="6">
    <source>
        <dbReference type="ARBA" id="ARBA00023316"/>
    </source>
</evidence>
<gene>
    <name evidence="9" type="ORF">QQS35_22645</name>
</gene>
<dbReference type="Gene3D" id="3.40.710.10">
    <property type="entry name" value="DD-peptidase/beta-lactamase superfamily"/>
    <property type="match status" value="1"/>
</dbReference>
<name>A0ABT7LBK0_9BACI</name>
<evidence type="ECO:0000256" key="5">
    <source>
        <dbReference type="ARBA" id="ARBA00022984"/>
    </source>
</evidence>
<reference evidence="9 10" key="1">
    <citation type="submission" date="2023-06" db="EMBL/GenBank/DDBJ databases">
        <title>Aquibacillus rhizosphaerae LR5S19.</title>
        <authorList>
            <person name="Sun J.-Q."/>
        </authorList>
    </citation>
    <scope>NUCLEOTIDE SEQUENCE [LARGE SCALE GENOMIC DNA]</scope>
    <source>
        <strain evidence="9 10">LR5S19</strain>
    </source>
</reference>
<sequence length="329" mass="36434">MILLKSLRLIILLVILFGAGLYGLKLVTQPEPTLPINRVSGVDYTVTPIELHIPERIQRLPELAIQASSVILINVDNGNILYERNNDQSFPVASMSKMMTELLVLEAIQQQKVTWNQTVEVSNYAYTISNSPGFSSVHLQKGQTYTIRELFEAMAIHSANGAAIALAEAVAGSEKDFVLQMNQKAEEMGFEHTQYVNSTGLNNKDLGTFYSVGAETDSNRMSAQEVAMLARHLIQSFPTILDVIDASTYTMGQQTFTNTNWMLPTLNVQNLGYEGVDGLKTGFTDEAGYCFAGTVERQGERFVSVVMGTSTKTERFSETKRLYEAAFGR</sequence>
<dbReference type="RefSeq" id="WP_285934537.1">
    <property type="nucleotide sequence ID" value="NZ_JASTZU010000063.1"/>
</dbReference>
<keyword evidence="4" id="KW-0133">Cell shape</keyword>
<dbReference type="PRINTS" id="PR00725">
    <property type="entry name" value="DADACBPTASE1"/>
</dbReference>
<keyword evidence="6" id="KW-0961">Cell wall biogenesis/degradation</keyword>
<evidence type="ECO:0000256" key="1">
    <source>
        <dbReference type="ARBA" id="ARBA00007164"/>
    </source>
</evidence>
<keyword evidence="9" id="KW-0121">Carboxypeptidase</keyword>
<dbReference type="GO" id="GO:0004180">
    <property type="term" value="F:carboxypeptidase activity"/>
    <property type="evidence" value="ECO:0007669"/>
    <property type="project" value="UniProtKB-KW"/>
</dbReference>
<evidence type="ECO:0000256" key="3">
    <source>
        <dbReference type="ARBA" id="ARBA00022801"/>
    </source>
</evidence>
<dbReference type="PANTHER" id="PTHR21581:SF11">
    <property type="entry name" value="D-ALANYL-D-ALANINE CARBOXYPEPTIDASE DACA"/>
    <property type="match status" value="1"/>
</dbReference>
<keyword evidence="9" id="KW-0645">Protease</keyword>
<comment type="similarity">
    <text evidence="1 7">Belongs to the peptidase S11 family.</text>
</comment>
<dbReference type="InterPro" id="IPR018044">
    <property type="entry name" value="Peptidase_S11"/>
</dbReference>
<accession>A0ABT7LBK0</accession>
<keyword evidence="3 9" id="KW-0378">Hydrolase</keyword>
<keyword evidence="2" id="KW-0732">Signal</keyword>
<dbReference type="Pfam" id="PF00768">
    <property type="entry name" value="Peptidase_S11"/>
    <property type="match status" value="1"/>
</dbReference>
<evidence type="ECO:0000256" key="7">
    <source>
        <dbReference type="RuleBase" id="RU004016"/>
    </source>
</evidence>
<dbReference type="EMBL" id="JASTZU010000063">
    <property type="protein sequence ID" value="MDL4843240.1"/>
    <property type="molecule type" value="Genomic_DNA"/>
</dbReference>
<evidence type="ECO:0000256" key="2">
    <source>
        <dbReference type="ARBA" id="ARBA00022729"/>
    </source>
</evidence>
<dbReference type="EC" id="3.4.-.-" evidence="9"/>
<dbReference type="PANTHER" id="PTHR21581">
    <property type="entry name" value="D-ALANYL-D-ALANINE CARBOXYPEPTIDASE"/>
    <property type="match status" value="1"/>
</dbReference>
<dbReference type="InterPro" id="IPR001967">
    <property type="entry name" value="Peptidase_S11_N"/>
</dbReference>
<dbReference type="Proteomes" id="UP001235343">
    <property type="component" value="Unassembled WGS sequence"/>
</dbReference>
<comment type="caution">
    <text evidence="9">The sequence shown here is derived from an EMBL/GenBank/DDBJ whole genome shotgun (WGS) entry which is preliminary data.</text>
</comment>
<evidence type="ECO:0000259" key="8">
    <source>
        <dbReference type="Pfam" id="PF00768"/>
    </source>
</evidence>
<protein>
    <submittedName>
        <fullName evidence="9">D-alanyl-D-alanine carboxypeptidase family protein</fullName>
        <ecNumber evidence="9">3.4.-.-</ecNumber>
    </submittedName>
</protein>
<keyword evidence="5" id="KW-0573">Peptidoglycan synthesis</keyword>
<feature type="domain" description="Peptidase S11 D-alanyl-D-alanine carboxypeptidase A N-terminal" evidence="8">
    <location>
        <begin position="63"/>
        <end position="310"/>
    </location>
</feature>
<proteinExistence type="inferred from homology"/>
<evidence type="ECO:0000256" key="4">
    <source>
        <dbReference type="ARBA" id="ARBA00022960"/>
    </source>
</evidence>
<organism evidence="9 10">
    <name type="scientific">Aquibacillus rhizosphaerae</name>
    <dbReference type="NCBI Taxonomy" id="3051431"/>
    <lineage>
        <taxon>Bacteria</taxon>
        <taxon>Bacillati</taxon>
        <taxon>Bacillota</taxon>
        <taxon>Bacilli</taxon>
        <taxon>Bacillales</taxon>
        <taxon>Bacillaceae</taxon>
        <taxon>Aquibacillus</taxon>
    </lineage>
</organism>
<keyword evidence="10" id="KW-1185">Reference proteome</keyword>
<dbReference type="InterPro" id="IPR012338">
    <property type="entry name" value="Beta-lactam/transpept-like"/>
</dbReference>
<dbReference type="SUPFAM" id="SSF56601">
    <property type="entry name" value="beta-lactamase/transpeptidase-like"/>
    <property type="match status" value="1"/>
</dbReference>